<dbReference type="SUPFAM" id="SSF141571">
    <property type="entry name" value="Pentapeptide repeat-like"/>
    <property type="match status" value="1"/>
</dbReference>
<accession>A0ABV5JZG1</accession>
<gene>
    <name evidence="1" type="ORF">ACFFT3_08010</name>
</gene>
<evidence type="ECO:0000313" key="1">
    <source>
        <dbReference type="EMBL" id="MFB9271832.1"/>
    </source>
</evidence>
<comment type="caution">
    <text evidence="1">The sequence shown here is derived from an EMBL/GenBank/DDBJ whole genome shotgun (WGS) entry which is preliminary data.</text>
</comment>
<evidence type="ECO:0000313" key="2">
    <source>
        <dbReference type="Proteomes" id="UP001589665"/>
    </source>
</evidence>
<name>A0ABV5JZG1_9FLAO</name>
<keyword evidence="2" id="KW-1185">Reference proteome</keyword>
<dbReference type="RefSeq" id="WP_229714447.1">
    <property type="nucleotide sequence ID" value="NZ_JBHMDX010000006.1"/>
</dbReference>
<dbReference type="Proteomes" id="UP001589665">
    <property type="component" value="Unassembled WGS sequence"/>
</dbReference>
<dbReference type="EMBL" id="JBHMDX010000006">
    <property type="protein sequence ID" value="MFB9271832.1"/>
    <property type="molecule type" value="Genomic_DNA"/>
</dbReference>
<organism evidence="1 2">
    <name type="scientific">Lutibacter litoralis</name>
    <dbReference type="NCBI Taxonomy" id="321268"/>
    <lineage>
        <taxon>Bacteria</taxon>
        <taxon>Pseudomonadati</taxon>
        <taxon>Bacteroidota</taxon>
        <taxon>Flavobacteriia</taxon>
        <taxon>Flavobacteriales</taxon>
        <taxon>Flavobacteriaceae</taxon>
        <taxon>Lutibacter</taxon>
    </lineage>
</organism>
<proteinExistence type="predicted"/>
<sequence>MNCDFSNGLFLSNLFTNCKFIGCNLTMAKFNNSQLITSHIKNVNY</sequence>
<dbReference type="Gene3D" id="2.160.20.80">
    <property type="entry name" value="E3 ubiquitin-protein ligase SopA"/>
    <property type="match status" value="1"/>
</dbReference>
<protein>
    <submittedName>
        <fullName evidence="1">Pentapeptide repeat-containing protein</fullName>
    </submittedName>
</protein>
<reference evidence="1 2" key="1">
    <citation type="submission" date="2024-09" db="EMBL/GenBank/DDBJ databases">
        <authorList>
            <person name="Sun Q."/>
            <person name="Mori K."/>
        </authorList>
    </citation>
    <scope>NUCLEOTIDE SEQUENCE [LARGE SCALE GENOMIC DNA]</scope>
    <source>
        <strain evidence="1 2">JCM 13034</strain>
    </source>
</reference>